<feature type="compositionally biased region" description="Polar residues" evidence="1">
    <location>
        <begin position="308"/>
        <end position="319"/>
    </location>
</feature>
<protein>
    <submittedName>
        <fullName evidence="2">Uncharacterized protein</fullName>
    </submittedName>
</protein>
<evidence type="ECO:0000313" key="2">
    <source>
        <dbReference type="EMBL" id="KKZ64222.1"/>
    </source>
</evidence>
<feature type="region of interest" description="Disordered" evidence="1">
    <location>
        <begin position="262"/>
        <end position="319"/>
    </location>
</feature>
<organism evidence="2 3">
    <name type="scientific">[Emmonsia] crescens</name>
    <dbReference type="NCBI Taxonomy" id="73230"/>
    <lineage>
        <taxon>Eukaryota</taxon>
        <taxon>Fungi</taxon>
        <taxon>Dikarya</taxon>
        <taxon>Ascomycota</taxon>
        <taxon>Pezizomycotina</taxon>
        <taxon>Eurotiomycetes</taxon>
        <taxon>Eurotiomycetidae</taxon>
        <taxon>Onygenales</taxon>
        <taxon>Ajellomycetaceae</taxon>
        <taxon>Emergomyces</taxon>
    </lineage>
</organism>
<proteinExistence type="predicted"/>
<dbReference type="VEuPathDB" id="FungiDB:EMCG_01446"/>
<comment type="caution">
    <text evidence="2">The sequence shown here is derived from an EMBL/GenBank/DDBJ whole genome shotgun (WGS) entry which is preliminary data.</text>
</comment>
<dbReference type="AlphaFoldDB" id="A0A0G2I0U4"/>
<dbReference type="EMBL" id="LCZI01000837">
    <property type="protein sequence ID" value="KKZ64222.1"/>
    <property type="molecule type" value="Genomic_DNA"/>
</dbReference>
<dbReference type="OrthoDB" id="4186197at2759"/>
<accession>A0A0G2I0U4</accession>
<evidence type="ECO:0000313" key="3">
    <source>
        <dbReference type="Proteomes" id="UP000034164"/>
    </source>
</evidence>
<evidence type="ECO:0000256" key="1">
    <source>
        <dbReference type="SAM" id="MobiDB-lite"/>
    </source>
</evidence>
<gene>
    <name evidence="2" type="ORF">EMCG_01446</name>
</gene>
<sequence>MPPLAKPVAGPRVLQVKVLTAEDVTLQPLIKYCDKAKRHVKSSSFHGLWYVGELEIWAGFENEVGKNFAGIEWKDHPTILAYGLPSEEVSELHLYAGDHFICGEELSISGRWRKRKNLIPDYALIVEENGAPRAVGEAKTPWYHDFQALWVDIQNTKKKLVMRRALGQIGNYMIELQLKYGFLTNFDQTFFLKREIVNNEETLYCSPPVKYNASPLYGDKIFLRQSLLLLQSSVVGNESVWKTEKTSEAGIIRKKKSEKMEDAKRRVGDAVQGLDSGMDDMSHEFEGLSVEEGERRARFDPNPISDPLSRSSTLRPKRR</sequence>
<reference evidence="3" key="1">
    <citation type="journal article" date="2015" name="PLoS Genet.">
        <title>The dynamic genome and transcriptome of the human fungal pathogen Blastomyces and close relative Emmonsia.</title>
        <authorList>
            <person name="Munoz J.F."/>
            <person name="Gauthier G.M."/>
            <person name="Desjardins C.A."/>
            <person name="Gallo J.E."/>
            <person name="Holder J."/>
            <person name="Sullivan T.D."/>
            <person name="Marty A.J."/>
            <person name="Carmen J.C."/>
            <person name="Chen Z."/>
            <person name="Ding L."/>
            <person name="Gujja S."/>
            <person name="Magrini V."/>
            <person name="Misas E."/>
            <person name="Mitreva M."/>
            <person name="Priest M."/>
            <person name="Saif S."/>
            <person name="Whiston E.A."/>
            <person name="Young S."/>
            <person name="Zeng Q."/>
            <person name="Goldman W.E."/>
            <person name="Mardis E.R."/>
            <person name="Taylor J.W."/>
            <person name="McEwen J.G."/>
            <person name="Clay O.K."/>
            <person name="Klein B.S."/>
            <person name="Cuomo C.A."/>
        </authorList>
    </citation>
    <scope>NUCLEOTIDE SEQUENCE [LARGE SCALE GENOMIC DNA]</scope>
    <source>
        <strain evidence="3">UAMH 3008</strain>
    </source>
</reference>
<feature type="compositionally biased region" description="Basic and acidic residues" evidence="1">
    <location>
        <begin position="280"/>
        <end position="299"/>
    </location>
</feature>
<dbReference type="Proteomes" id="UP000034164">
    <property type="component" value="Unassembled WGS sequence"/>
</dbReference>
<name>A0A0G2I0U4_9EURO</name>